<accession>A0A8S2RBB7</accession>
<dbReference type="Proteomes" id="UP000676336">
    <property type="component" value="Unassembled WGS sequence"/>
</dbReference>
<reference evidence="1" key="1">
    <citation type="submission" date="2021-02" db="EMBL/GenBank/DDBJ databases">
        <authorList>
            <person name="Nowell W R."/>
        </authorList>
    </citation>
    <scope>NUCLEOTIDE SEQUENCE</scope>
</reference>
<dbReference type="Proteomes" id="UP000681720">
    <property type="component" value="Unassembled WGS sequence"/>
</dbReference>
<protein>
    <submittedName>
        <fullName evidence="1">Uncharacterized protein</fullName>
    </submittedName>
</protein>
<evidence type="ECO:0000313" key="2">
    <source>
        <dbReference type="EMBL" id="CAF4168746.1"/>
    </source>
</evidence>
<organism evidence="1 3">
    <name type="scientific">Rotaria magnacalcarata</name>
    <dbReference type="NCBI Taxonomy" id="392030"/>
    <lineage>
        <taxon>Eukaryota</taxon>
        <taxon>Metazoa</taxon>
        <taxon>Spiralia</taxon>
        <taxon>Gnathifera</taxon>
        <taxon>Rotifera</taxon>
        <taxon>Eurotatoria</taxon>
        <taxon>Bdelloidea</taxon>
        <taxon>Philodinida</taxon>
        <taxon>Philodinidae</taxon>
        <taxon>Rotaria</taxon>
    </lineage>
</organism>
<dbReference type="EMBL" id="CAJOBI010010302">
    <property type="protein sequence ID" value="CAF4152905.1"/>
    <property type="molecule type" value="Genomic_DNA"/>
</dbReference>
<feature type="non-terminal residue" evidence="1">
    <location>
        <position position="38"/>
    </location>
</feature>
<proteinExistence type="predicted"/>
<evidence type="ECO:0000313" key="1">
    <source>
        <dbReference type="EMBL" id="CAF4152905.1"/>
    </source>
</evidence>
<sequence length="38" mass="3864">MSDNSASQGTVVVELSTTTATPIHEVIEVPGTIPATPL</sequence>
<comment type="caution">
    <text evidence="1">The sequence shown here is derived from an EMBL/GenBank/DDBJ whole genome shotgun (WGS) entry which is preliminary data.</text>
</comment>
<dbReference type="AlphaFoldDB" id="A0A8S2RBB7"/>
<gene>
    <name evidence="2" type="ORF">GIL414_LOCUS20266</name>
    <name evidence="1" type="ORF">SMN809_LOCUS19849</name>
</gene>
<evidence type="ECO:0000313" key="3">
    <source>
        <dbReference type="Proteomes" id="UP000676336"/>
    </source>
</evidence>
<name>A0A8S2RBB7_9BILA</name>
<dbReference type="EMBL" id="CAJOBJ010013084">
    <property type="protein sequence ID" value="CAF4168746.1"/>
    <property type="molecule type" value="Genomic_DNA"/>
</dbReference>